<feature type="region of interest" description="Disordered" evidence="8">
    <location>
        <begin position="433"/>
        <end position="456"/>
    </location>
</feature>
<keyword evidence="4 7" id="KW-0812">Transmembrane</keyword>
<dbReference type="PRINTS" id="PR00173">
    <property type="entry name" value="EDTRNSPORT"/>
</dbReference>
<accession>A0A485K274</accession>
<keyword evidence="11" id="KW-1185">Reference proteome</keyword>
<comment type="similarity">
    <text evidence="7">Belongs to the dicarboxylate/amino acid:cation symporter (DAACS) (TC 2.A.23) family.</text>
</comment>
<dbReference type="PANTHER" id="PTHR42865">
    <property type="entry name" value="PROTON/GLUTAMATE-ASPARTATE SYMPORTER"/>
    <property type="match status" value="1"/>
</dbReference>
<feature type="transmembrane region" description="Helical" evidence="7">
    <location>
        <begin position="167"/>
        <end position="185"/>
    </location>
</feature>
<keyword evidence="6 7" id="KW-0472">Membrane</keyword>
<dbReference type="Gene3D" id="1.10.3860.10">
    <property type="entry name" value="Sodium:dicarboxylate symporter"/>
    <property type="match status" value="1"/>
</dbReference>
<evidence type="ECO:0000256" key="4">
    <source>
        <dbReference type="ARBA" id="ARBA00022692"/>
    </source>
</evidence>
<dbReference type="EMBL" id="VJMH01000004">
    <property type="protein sequence ID" value="KAF0720676.1"/>
    <property type="molecule type" value="Genomic_DNA"/>
</dbReference>
<evidence type="ECO:0000256" key="2">
    <source>
        <dbReference type="ARBA" id="ARBA00022448"/>
    </source>
</evidence>
<evidence type="ECO:0000256" key="1">
    <source>
        <dbReference type="ARBA" id="ARBA00004651"/>
    </source>
</evidence>
<feature type="transmembrane region" description="Helical" evidence="7">
    <location>
        <begin position="238"/>
        <end position="266"/>
    </location>
</feature>
<feature type="transmembrane region" description="Helical" evidence="7">
    <location>
        <begin position="68"/>
        <end position="88"/>
    </location>
</feature>
<dbReference type="OrthoDB" id="5877963at2759"/>
<evidence type="ECO:0000256" key="7">
    <source>
        <dbReference type="RuleBase" id="RU361216"/>
    </source>
</evidence>
<dbReference type="InterPro" id="IPR036458">
    <property type="entry name" value="Na:dicarbo_symporter_sf"/>
</dbReference>
<evidence type="ECO:0000313" key="9">
    <source>
        <dbReference type="EMBL" id="KAF0720676.1"/>
    </source>
</evidence>
<reference evidence="9" key="2">
    <citation type="submission" date="2019-06" db="EMBL/GenBank/DDBJ databases">
        <title>Genomics analysis of Aphanomyces spp. identifies a new class of oomycete effector associated with host adaptation.</title>
        <authorList>
            <person name="Gaulin E."/>
        </authorList>
    </citation>
    <scope>NUCLEOTIDE SEQUENCE</scope>
    <source>
        <strain evidence="9">CBS 578.67</strain>
    </source>
</reference>
<organism evidence="10 11">
    <name type="scientific">Aphanomyces stellatus</name>
    <dbReference type="NCBI Taxonomy" id="120398"/>
    <lineage>
        <taxon>Eukaryota</taxon>
        <taxon>Sar</taxon>
        <taxon>Stramenopiles</taxon>
        <taxon>Oomycota</taxon>
        <taxon>Saprolegniomycetes</taxon>
        <taxon>Saprolegniales</taxon>
        <taxon>Verrucalvaceae</taxon>
        <taxon>Aphanomyces</taxon>
    </lineage>
</organism>
<keyword evidence="3" id="KW-1003">Cell membrane</keyword>
<dbReference type="Proteomes" id="UP000332933">
    <property type="component" value="Unassembled WGS sequence"/>
</dbReference>
<comment type="subcellular location">
    <subcellularLocation>
        <location evidence="1">Cell membrane</location>
        <topology evidence="1">Multi-pass membrane protein</topology>
    </subcellularLocation>
    <subcellularLocation>
        <location evidence="7">Membrane</location>
        <topology evidence="7">Multi-pass membrane protein</topology>
    </subcellularLocation>
</comment>
<reference evidence="10 11" key="1">
    <citation type="submission" date="2019-03" db="EMBL/GenBank/DDBJ databases">
        <authorList>
            <person name="Gaulin E."/>
            <person name="Dumas B."/>
        </authorList>
    </citation>
    <scope>NUCLEOTIDE SEQUENCE [LARGE SCALE GENOMIC DNA]</scope>
    <source>
        <strain evidence="10">CBS 568.67</strain>
    </source>
</reference>
<evidence type="ECO:0000256" key="8">
    <source>
        <dbReference type="SAM" id="MobiDB-lite"/>
    </source>
</evidence>
<dbReference type="AlphaFoldDB" id="A0A485K274"/>
<dbReference type="GO" id="GO:0005886">
    <property type="term" value="C:plasma membrane"/>
    <property type="evidence" value="ECO:0007669"/>
    <property type="project" value="UniProtKB-SubCell"/>
</dbReference>
<dbReference type="PANTHER" id="PTHR42865:SF7">
    <property type="entry name" value="PROTON_GLUTAMATE-ASPARTATE SYMPORTER"/>
    <property type="match status" value="1"/>
</dbReference>
<sequence length="456" mass="48535">MSSYAAVDSPRPSPPPPPSSSLAQRVVKSLTFWIVVGTFVGIVLGSQAPDFSKQAAPTANLFLRPIQFVVFPLVFSSLVLGIAGHHDLKALGRLALKSFVYFEVVTTLALALGLVAVNLSKPGDAGFKPVKDPALKPSDTFTYAIWINHLTPKTWGEMMGGSGASELLQVLVASLVFGVSTALTTDKTKATILHALDAVLDVMFKFVDIVIWTAPVGVCFSIAAAIAKNGGLSILSSLAQLVATLYVTLVVFVVVVFGAIFWWLCLSPVEFVRGMKEPLVIAFTTSTSEAALPKVFEALDAFGVAPHITAFVVPFGYSFNLDGGAIYMTMAAVFCAQAAGIDKTIGEQIVMMLMLMVSSKGIAGVRSGGILVIASTLDQFNIPAWTIGLILGVDWFMDMGRTFVNVFGNCLAAVVMAKLEGAFRTDDRWNVEATDGVNEPKPLEEGTTPVSPFRVQ</sequence>
<feature type="region of interest" description="Disordered" evidence="8">
    <location>
        <begin position="1"/>
        <end position="20"/>
    </location>
</feature>
<feature type="transmembrane region" description="Helical" evidence="7">
    <location>
        <begin position="100"/>
        <end position="119"/>
    </location>
</feature>
<feature type="transmembrane region" description="Helical" evidence="7">
    <location>
        <begin position="30"/>
        <end position="48"/>
    </location>
</feature>
<dbReference type="SUPFAM" id="SSF118215">
    <property type="entry name" value="Proton glutamate symport protein"/>
    <property type="match status" value="1"/>
</dbReference>
<gene>
    <name evidence="10" type="primary">Aste57867_101</name>
    <name evidence="9" type="ORF">As57867_000101</name>
    <name evidence="10" type="ORF">ASTE57867_101</name>
</gene>
<evidence type="ECO:0000256" key="6">
    <source>
        <dbReference type="ARBA" id="ARBA00023136"/>
    </source>
</evidence>
<evidence type="ECO:0000256" key="3">
    <source>
        <dbReference type="ARBA" id="ARBA00022475"/>
    </source>
</evidence>
<feature type="transmembrane region" description="Helical" evidence="7">
    <location>
        <begin position="206"/>
        <end position="226"/>
    </location>
</feature>
<protein>
    <recommendedName>
        <fullName evidence="7">Amino acid transporter</fullName>
    </recommendedName>
</protein>
<dbReference type="GO" id="GO:0015293">
    <property type="term" value="F:symporter activity"/>
    <property type="evidence" value="ECO:0007669"/>
    <property type="project" value="UniProtKB-UniRule"/>
</dbReference>
<dbReference type="InterPro" id="IPR001991">
    <property type="entry name" value="Na-dicarboxylate_symporter"/>
</dbReference>
<evidence type="ECO:0000313" key="10">
    <source>
        <dbReference type="EMBL" id="VFT77327.1"/>
    </source>
</evidence>
<evidence type="ECO:0000313" key="11">
    <source>
        <dbReference type="Proteomes" id="UP000332933"/>
    </source>
</evidence>
<keyword evidence="2 7" id="KW-0813">Transport</keyword>
<evidence type="ECO:0000256" key="5">
    <source>
        <dbReference type="ARBA" id="ARBA00022989"/>
    </source>
</evidence>
<dbReference type="EMBL" id="CAADRA010000004">
    <property type="protein sequence ID" value="VFT77327.1"/>
    <property type="molecule type" value="Genomic_DNA"/>
</dbReference>
<keyword evidence="5 7" id="KW-1133">Transmembrane helix</keyword>
<keyword evidence="7" id="KW-0769">Symport</keyword>
<name>A0A485K274_9STRA</name>
<proteinExistence type="inferred from homology"/>
<dbReference type="Pfam" id="PF00375">
    <property type="entry name" value="SDF"/>
    <property type="match status" value="1"/>
</dbReference>